<dbReference type="GO" id="GO:0030420">
    <property type="term" value="P:establishment of competence for transformation"/>
    <property type="evidence" value="ECO:0007669"/>
    <property type="project" value="InterPro"/>
</dbReference>
<feature type="transmembrane region" description="Helical" evidence="6">
    <location>
        <begin position="378"/>
        <end position="398"/>
    </location>
</feature>
<dbReference type="Pfam" id="PF00753">
    <property type="entry name" value="Lactamase_B"/>
    <property type="match status" value="1"/>
</dbReference>
<gene>
    <name evidence="8" type="ORF">LKD36_01780</name>
</gene>
<dbReference type="NCBIfam" id="TIGR00360">
    <property type="entry name" value="ComEC_N-term"/>
    <property type="match status" value="1"/>
</dbReference>
<evidence type="ECO:0000256" key="2">
    <source>
        <dbReference type="ARBA" id="ARBA00022475"/>
    </source>
</evidence>
<feature type="transmembrane region" description="Helical" evidence="6">
    <location>
        <begin position="241"/>
        <end position="258"/>
    </location>
</feature>
<evidence type="ECO:0000259" key="7">
    <source>
        <dbReference type="SMART" id="SM00849"/>
    </source>
</evidence>
<feature type="transmembrane region" description="Helical" evidence="6">
    <location>
        <begin position="315"/>
        <end position="334"/>
    </location>
</feature>
<dbReference type="Pfam" id="PF03772">
    <property type="entry name" value="Competence"/>
    <property type="match status" value="1"/>
</dbReference>
<evidence type="ECO:0000256" key="3">
    <source>
        <dbReference type="ARBA" id="ARBA00022692"/>
    </source>
</evidence>
<name>A0AAE3A850_9FIRM</name>
<dbReference type="PANTHER" id="PTHR30619:SF1">
    <property type="entry name" value="RECOMBINATION PROTEIN 2"/>
    <property type="match status" value="1"/>
</dbReference>
<evidence type="ECO:0000313" key="8">
    <source>
        <dbReference type="EMBL" id="MCC2124905.1"/>
    </source>
</evidence>
<keyword evidence="9" id="KW-1185">Reference proteome</keyword>
<dbReference type="Gene3D" id="3.60.15.10">
    <property type="entry name" value="Ribonuclease Z/Hydroxyacylglutathione hydrolase-like"/>
    <property type="match status" value="1"/>
</dbReference>
<protein>
    <submittedName>
        <fullName evidence="8">DNA internalization-related competence protein ComEC/Rec2</fullName>
    </submittedName>
</protein>
<evidence type="ECO:0000256" key="4">
    <source>
        <dbReference type="ARBA" id="ARBA00022989"/>
    </source>
</evidence>
<dbReference type="InterPro" id="IPR001279">
    <property type="entry name" value="Metallo-B-lactamas"/>
</dbReference>
<comment type="subcellular location">
    <subcellularLocation>
        <location evidence="1">Cell membrane</location>
        <topology evidence="1">Multi-pass membrane protein</topology>
    </subcellularLocation>
</comment>
<dbReference type="InterPro" id="IPR004477">
    <property type="entry name" value="ComEC_N"/>
</dbReference>
<dbReference type="SUPFAM" id="SSF56281">
    <property type="entry name" value="Metallo-hydrolase/oxidoreductase"/>
    <property type="match status" value="1"/>
</dbReference>
<feature type="transmembrane region" description="Helical" evidence="6">
    <location>
        <begin position="413"/>
        <end position="430"/>
    </location>
</feature>
<evidence type="ECO:0000256" key="1">
    <source>
        <dbReference type="ARBA" id="ARBA00004651"/>
    </source>
</evidence>
<feature type="transmembrane region" description="Helical" evidence="6">
    <location>
        <begin position="189"/>
        <end position="211"/>
    </location>
</feature>
<dbReference type="Proteomes" id="UP001198220">
    <property type="component" value="Unassembled WGS sequence"/>
</dbReference>
<dbReference type="CDD" id="cd07731">
    <property type="entry name" value="ComA-like_MBL-fold"/>
    <property type="match status" value="1"/>
</dbReference>
<feature type="transmembrane region" description="Helical" evidence="6">
    <location>
        <begin position="340"/>
        <end position="366"/>
    </location>
</feature>
<accession>A0AAE3A850</accession>
<feature type="domain" description="Metallo-beta-lactamase" evidence="7">
    <location>
        <begin position="484"/>
        <end position="684"/>
    </location>
</feature>
<feature type="transmembrane region" description="Helical" evidence="6">
    <location>
        <begin position="289"/>
        <end position="308"/>
    </location>
</feature>
<dbReference type="EMBL" id="JAJEPS010000001">
    <property type="protein sequence ID" value="MCC2124905.1"/>
    <property type="molecule type" value="Genomic_DNA"/>
</dbReference>
<dbReference type="InterPro" id="IPR035681">
    <property type="entry name" value="ComA-like_MBL"/>
</dbReference>
<dbReference type="InterPro" id="IPR004797">
    <property type="entry name" value="Competence_ComEC/Rec2"/>
</dbReference>
<proteinExistence type="predicted"/>
<keyword evidence="2" id="KW-1003">Cell membrane</keyword>
<evidence type="ECO:0000313" key="9">
    <source>
        <dbReference type="Proteomes" id="UP001198220"/>
    </source>
</evidence>
<dbReference type="RefSeq" id="WP_308458434.1">
    <property type="nucleotide sequence ID" value="NZ_JAJEPS010000001.1"/>
</dbReference>
<feature type="transmembrane region" description="Helical" evidence="6">
    <location>
        <begin position="265"/>
        <end position="283"/>
    </location>
</feature>
<evidence type="ECO:0000256" key="5">
    <source>
        <dbReference type="ARBA" id="ARBA00023136"/>
    </source>
</evidence>
<feature type="transmembrane region" description="Helical" evidence="6">
    <location>
        <begin position="218"/>
        <end position="235"/>
    </location>
</feature>
<dbReference type="AlphaFoldDB" id="A0AAE3A850"/>
<dbReference type="PANTHER" id="PTHR30619">
    <property type="entry name" value="DNA INTERNALIZATION/COMPETENCE PROTEIN COMEC/REC2"/>
    <property type="match status" value="1"/>
</dbReference>
<dbReference type="SMART" id="SM00849">
    <property type="entry name" value="Lactamase_B"/>
    <property type="match status" value="1"/>
</dbReference>
<dbReference type="Pfam" id="PF13567">
    <property type="entry name" value="DUF4131"/>
    <property type="match status" value="1"/>
</dbReference>
<dbReference type="GO" id="GO:0005886">
    <property type="term" value="C:plasma membrane"/>
    <property type="evidence" value="ECO:0007669"/>
    <property type="project" value="UniProtKB-SubCell"/>
</dbReference>
<dbReference type="InterPro" id="IPR052159">
    <property type="entry name" value="Competence_DNA_uptake"/>
</dbReference>
<reference evidence="8 9" key="1">
    <citation type="submission" date="2021-10" db="EMBL/GenBank/DDBJ databases">
        <title>Anaerobic single-cell dispensing facilitates the cultivation of human gut bacteria.</title>
        <authorList>
            <person name="Afrizal A."/>
        </authorList>
    </citation>
    <scope>NUCLEOTIDE SEQUENCE [LARGE SCALE GENOMIC DNA]</scope>
    <source>
        <strain evidence="8 9">CLA-AA-H276</strain>
    </source>
</reference>
<evidence type="ECO:0000256" key="6">
    <source>
        <dbReference type="SAM" id="Phobius"/>
    </source>
</evidence>
<dbReference type="InterPro" id="IPR025405">
    <property type="entry name" value="DUF4131"/>
</dbReference>
<keyword evidence="4 6" id="KW-1133">Transmembrane helix</keyword>
<keyword evidence="3 6" id="KW-0812">Transmembrane</keyword>
<feature type="transmembrane region" description="Helical" evidence="6">
    <location>
        <begin position="451"/>
        <end position="471"/>
    </location>
</feature>
<dbReference type="NCBIfam" id="TIGR00361">
    <property type="entry name" value="ComEC_Rec2"/>
    <property type="match status" value="1"/>
</dbReference>
<comment type="caution">
    <text evidence="8">The sequence shown here is derived from an EMBL/GenBank/DDBJ whole genome shotgun (WGS) entry which is preliminary data.</text>
</comment>
<keyword evidence="5 6" id="KW-0472">Membrane</keyword>
<organism evidence="8 9">
    <name type="scientific">Hominiventricola filiformis</name>
    <dbReference type="NCBI Taxonomy" id="2885352"/>
    <lineage>
        <taxon>Bacteria</taxon>
        <taxon>Bacillati</taxon>
        <taxon>Bacillota</taxon>
        <taxon>Clostridia</taxon>
        <taxon>Lachnospirales</taxon>
        <taxon>Lachnospiraceae</taxon>
        <taxon>Hominiventricola</taxon>
    </lineage>
</organism>
<dbReference type="InterPro" id="IPR036866">
    <property type="entry name" value="RibonucZ/Hydroxyglut_hydro"/>
</dbReference>
<sequence length="734" mass="80911">MRRRPLACLMLLLFLILQLIPADRMIRSAGIVEKCKGQVTGTVTYRQHQKENMQLTLANCRIESSGSVQHADQLLVTLTDDTEYPVGSVLSLSGTVYPIEEKRNPGQFDGKLYYGAKKIAGTVYGENVHILTVHPSPVRESLLQLKKRLSDVYESAADEKTAGLLKSMILGDKSSLDAEIKELYQENGIAHVLAISGLHVSLLGLGLYRLLRRGTGHFLLAGIPTIVLLLAYGYLTGTSVSTVRAVVMCVLFILAEVLGRTYDMLTGLALSGLLITVLMPLQLRQSAFYLSFGAVLAIALIAPVWKLYGIWQKKVGQSVGISLAILFVTFPALLDAFYQYPVYSIMLNLLVIPLMTAVMAAGLFCGMAGMCWLPAGKAGAWICSLIFGIYENAGRWLLKLPGAVLVTGQPERWKVVCYYMILTGSLMVWYREKHRKKYSSRPERFRPDRKVLAGSLMALALGMMFLCVRPQNQMFEITMLDVGQGDGIFLKSPGGTTFLVDGGSSSVSSVGTYRILPFLKSKGYRKIDYVLISHMDKDHISGIMEITEVGTGIGTAVLPWVREKDDAYKNMEQILKDAGTKILYMGAGDRLASETMEVTCLWPEKGLPWEDRNELSMVIMAEYGDFQMLFTGDIGSRAEAALVKNGVLEDVEVLKTAHHGSRYSSSEAFLKEIKPEVSLISCSAANRYGHPGAETLERLDDVGSRIFITKDSGAITILTDGHEVRVSEYLKKNL</sequence>